<accession>N1V9M6</accession>
<sequence>MADDSTADDKPKPLLGLSGTQTIGSALAAVTSAVVGSFLGVAGTLIGAALGSIVATIAAALYARTLDTAAGAAKRRISRARQGGGAQQEATEKPLEEAPLAVATAVAAEKDKLRKLTPKTWIKIASASAAAFAVAMVCITAFEFGTNKPISSLVTASTTSASDTGARTTFGAAFTSTDQNPDDAEQPVDTEPSDTPVDEGTGTQDNTGTGTVPEVPEDGGTGIMQPGSGETGETLPEETSNQQAPVPAPESELEPAPAVEAPADSASNQEPQGDGVAAP</sequence>
<evidence type="ECO:0000313" key="4">
    <source>
        <dbReference type="Proteomes" id="UP000010729"/>
    </source>
</evidence>
<feature type="compositionally biased region" description="Acidic residues" evidence="1">
    <location>
        <begin position="180"/>
        <end position="192"/>
    </location>
</feature>
<feature type="region of interest" description="Disordered" evidence="1">
    <location>
        <begin position="172"/>
        <end position="279"/>
    </location>
</feature>
<dbReference type="OrthoDB" id="3298267at2"/>
<feature type="compositionally biased region" description="Low complexity" evidence="1">
    <location>
        <begin position="254"/>
        <end position="263"/>
    </location>
</feature>
<keyword evidence="2" id="KW-1133">Transmembrane helix</keyword>
<keyword evidence="2" id="KW-0812">Transmembrane</keyword>
<keyword evidence="2" id="KW-0472">Membrane</keyword>
<dbReference type="Proteomes" id="UP000010729">
    <property type="component" value="Unassembled WGS sequence"/>
</dbReference>
<protein>
    <submittedName>
        <fullName evidence="3">Uncharacterized protein</fullName>
    </submittedName>
</protein>
<dbReference type="RefSeq" id="WP_005268183.1">
    <property type="nucleotide sequence ID" value="NZ_ANPE02000091.1"/>
</dbReference>
<evidence type="ECO:0000313" key="3">
    <source>
        <dbReference type="EMBL" id="EMY34988.1"/>
    </source>
</evidence>
<organism evidence="3 4">
    <name type="scientific">Arthrobacter crystallopoietes BAB-32</name>
    <dbReference type="NCBI Taxonomy" id="1246476"/>
    <lineage>
        <taxon>Bacteria</taxon>
        <taxon>Bacillati</taxon>
        <taxon>Actinomycetota</taxon>
        <taxon>Actinomycetes</taxon>
        <taxon>Micrococcales</taxon>
        <taxon>Micrococcaceae</taxon>
        <taxon>Crystallibacter</taxon>
    </lineage>
</organism>
<feature type="transmembrane region" description="Helical" evidence="2">
    <location>
        <begin position="120"/>
        <end position="142"/>
    </location>
</feature>
<dbReference type="AlphaFoldDB" id="N1V9M6"/>
<gene>
    <name evidence="3" type="ORF">D477_006818</name>
</gene>
<dbReference type="EMBL" id="ANPE02000091">
    <property type="protein sequence ID" value="EMY34988.1"/>
    <property type="molecule type" value="Genomic_DNA"/>
</dbReference>
<feature type="compositionally biased region" description="Low complexity" evidence="1">
    <location>
        <begin position="200"/>
        <end position="211"/>
    </location>
</feature>
<reference evidence="3 4" key="1">
    <citation type="journal article" date="2013" name="Genome Announc.">
        <title>Draft Genome Sequence of Arthrobacter crystallopoietes Strain BAB-32, Revealing Genes for Bioremediation.</title>
        <authorList>
            <person name="Joshi M.N."/>
            <person name="Pandit A.S."/>
            <person name="Sharma A."/>
            <person name="Pandya R.V."/>
            <person name="Desai S.M."/>
            <person name="Saxena A.K."/>
            <person name="Bagatharia S.B."/>
        </authorList>
    </citation>
    <scope>NUCLEOTIDE SEQUENCE [LARGE SCALE GENOMIC DNA]</scope>
    <source>
        <strain evidence="3 4">BAB-32</strain>
    </source>
</reference>
<evidence type="ECO:0000256" key="1">
    <source>
        <dbReference type="SAM" id="MobiDB-lite"/>
    </source>
</evidence>
<evidence type="ECO:0000256" key="2">
    <source>
        <dbReference type="SAM" id="Phobius"/>
    </source>
</evidence>
<comment type="caution">
    <text evidence="3">The sequence shown here is derived from an EMBL/GenBank/DDBJ whole genome shotgun (WGS) entry which is preliminary data.</text>
</comment>
<feature type="transmembrane region" description="Helical" evidence="2">
    <location>
        <begin position="38"/>
        <end position="63"/>
    </location>
</feature>
<proteinExistence type="predicted"/>
<name>N1V9M6_9MICC</name>
<keyword evidence="4" id="KW-1185">Reference proteome</keyword>